<dbReference type="STRING" id="865937.Gilli_0824"/>
<gene>
    <name evidence="1" type="ORF">Gilli_0824</name>
</gene>
<protein>
    <submittedName>
        <fullName evidence="1">Uncharacterized protein</fullName>
    </submittedName>
</protein>
<dbReference type="SUPFAM" id="SSF56281">
    <property type="entry name" value="Metallo-hydrolase/oxidoreductase"/>
    <property type="match status" value="1"/>
</dbReference>
<dbReference type="Gene3D" id="3.60.15.10">
    <property type="entry name" value="Ribonuclease Z/Hydroxyacylglutathione hydrolase-like"/>
    <property type="match status" value="1"/>
</dbReference>
<proteinExistence type="predicted"/>
<organism evidence="1 2">
    <name type="scientific">Gillisia limnaea (strain DSM 15749 / LMG 21470 / R-8282)</name>
    <dbReference type="NCBI Taxonomy" id="865937"/>
    <lineage>
        <taxon>Bacteria</taxon>
        <taxon>Pseudomonadati</taxon>
        <taxon>Bacteroidota</taxon>
        <taxon>Flavobacteriia</taxon>
        <taxon>Flavobacteriales</taxon>
        <taxon>Flavobacteriaceae</taxon>
        <taxon>Gillisia</taxon>
    </lineage>
</organism>
<evidence type="ECO:0000313" key="2">
    <source>
        <dbReference type="Proteomes" id="UP000003844"/>
    </source>
</evidence>
<evidence type="ECO:0000313" key="1">
    <source>
        <dbReference type="EMBL" id="EHQ01521.1"/>
    </source>
</evidence>
<dbReference type="RefSeq" id="WP_006987843.1">
    <property type="nucleotide sequence ID" value="NZ_JH594606.1"/>
</dbReference>
<dbReference type="EMBL" id="JH594606">
    <property type="protein sequence ID" value="EHQ01521.1"/>
    <property type="molecule type" value="Genomic_DNA"/>
</dbReference>
<dbReference type="AlphaFoldDB" id="H2BSZ1"/>
<dbReference type="eggNOG" id="ENOG502ZCK4">
    <property type="taxonomic scope" value="Bacteria"/>
</dbReference>
<reference evidence="2" key="1">
    <citation type="journal article" date="2012" name="Stand. Genomic Sci.">
        <title>Genome sequence of the Antarctic rhodopsins-containing flavobacterium Gillisia limnaea type strain (R-8282(T)).</title>
        <authorList>
            <person name="Riedel T."/>
            <person name="Held B."/>
            <person name="Nolan M."/>
            <person name="Lucas S."/>
            <person name="Lapidus A."/>
            <person name="Tice H."/>
            <person name="Del Rio T.G."/>
            <person name="Cheng J.F."/>
            <person name="Han C."/>
            <person name="Tapia R."/>
            <person name="Goodwin L.A."/>
            <person name="Pitluck S."/>
            <person name="Liolios K."/>
            <person name="Mavromatis K."/>
            <person name="Pagani I."/>
            <person name="Ivanova N."/>
            <person name="Mikhailova N."/>
            <person name="Pati A."/>
            <person name="Chen A."/>
            <person name="Palaniappan K."/>
            <person name="Land M."/>
            <person name="Rohde M."/>
            <person name="Tindall B.J."/>
            <person name="Detter J.C."/>
            <person name="Goker M."/>
            <person name="Bristow J."/>
            <person name="Eisen J.A."/>
            <person name="Markowitz V."/>
            <person name="Hugenholtz P."/>
            <person name="Kyrpides N.C."/>
            <person name="Klenk H.P."/>
            <person name="Woyke T."/>
        </authorList>
    </citation>
    <scope>NUCLEOTIDE SEQUENCE [LARGE SCALE GENOMIC DNA]</scope>
    <source>
        <strain evidence="2">DSM 15749 / LMG 21470 / R-8282</strain>
    </source>
</reference>
<name>H2BSZ1_GILLR</name>
<accession>H2BSZ1</accession>
<sequence>MKKYYEAMEHGEIKEVFKDVFFVSGTMKNEFFGSMWQFSRNMVVIRERGDLSIINSVRLNEAGLKELEKLGKIANVVRLGDMHGVDDPFYLDRYNATYWAIPGMRFPEGIKPDKELKEGGEMPFENSSFFQFKTSKRPEGIIRLNRENGIMIACDSLQNWTEPDQFFDKETVETMTKMGFFVPANLGLAWLHECEPQASDFSNLKQLQFEHALCGHGYPVVNNAQQQYHETFKRMFNV</sequence>
<dbReference type="InterPro" id="IPR036866">
    <property type="entry name" value="RibonucZ/Hydroxyglut_hydro"/>
</dbReference>
<keyword evidence="2" id="KW-1185">Reference proteome</keyword>
<dbReference type="HOGENOM" id="CLU_1173854_0_0_10"/>
<dbReference type="Proteomes" id="UP000003844">
    <property type="component" value="Unassembled WGS sequence"/>
</dbReference>